<name>A0A380BAF7_SPHSI</name>
<dbReference type="RefSeq" id="WP_003012164.1">
    <property type="nucleotide sequence ID" value="NZ_CP068082.1"/>
</dbReference>
<gene>
    <name evidence="1" type="ORF">NCTC11388_00534</name>
</gene>
<dbReference type="AlphaFoldDB" id="A0A380BAF7"/>
<accession>A0A380BAF7</accession>
<evidence type="ECO:0000313" key="2">
    <source>
        <dbReference type="Proteomes" id="UP000254893"/>
    </source>
</evidence>
<dbReference type="Proteomes" id="UP000254893">
    <property type="component" value="Unassembled WGS sequence"/>
</dbReference>
<evidence type="ECO:0008006" key="3">
    <source>
        <dbReference type="Google" id="ProtNLM"/>
    </source>
</evidence>
<reference evidence="1 2" key="1">
    <citation type="submission" date="2018-06" db="EMBL/GenBank/DDBJ databases">
        <authorList>
            <consortium name="Pathogen Informatics"/>
            <person name="Doyle S."/>
        </authorList>
    </citation>
    <scope>NUCLEOTIDE SEQUENCE [LARGE SCALE GENOMIC DNA]</scope>
    <source>
        <strain evidence="1 2">NCTC11388</strain>
    </source>
</reference>
<organism evidence="1 2">
    <name type="scientific">Sphingobacterium spiritivorum</name>
    <name type="common">Flavobacterium spiritivorum</name>
    <dbReference type="NCBI Taxonomy" id="258"/>
    <lineage>
        <taxon>Bacteria</taxon>
        <taxon>Pseudomonadati</taxon>
        <taxon>Bacteroidota</taxon>
        <taxon>Sphingobacteriia</taxon>
        <taxon>Sphingobacteriales</taxon>
        <taxon>Sphingobacteriaceae</taxon>
        <taxon>Sphingobacterium</taxon>
    </lineage>
</organism>
<evidence type="ECO:0000313" key="1">
    <source>
        <dbReference type="EMBL" id="SUI98132.1"/>
    </source>
</evidence>
<proteinExistence type="predicted"/>
<dbReference type="EMBL" id="UGYW01000001">
    <property type="protein sequence ID" value="SUI98132.1"/>
    <property type="molecule type" value="Genomic_DNA"/>
</dbReference>
<protein>
    <recommendedName>
        <fullName evidence="3">Fumarate hydratase</fullName>
    </recommendedName>
</protein>
<sequence length="178" mass="20574">MLKIKKSNSSLLKAYLLPLAGMLLIFGSCQRRSDIQGKGAEYLQGVWEQDSIPHQDQMLSYTLHSFKITCDSVYTTMDVHSTVQRMSDSCYQNGNWKEYAKAVYVVRGDSMIVEGVYTKENGKQKLSGCYKQGQYLPRFKIAKYSKDSLILENRFDQRPIVLHKKQDITCVPKKRWEL</sequence>
<dbReference type="PROSITE" id="PS51257">
    <property type="entry name" value="PROKAR_LIPOPROTEIN"/>
    <property type="match status" value="1"/>
</dbReference>